<gene>
    <name evidence="2" type="ORF">HKI87_12g71620</name>
</gene>
<dbReference type="Pfam" id="PF09713">
    <property type="entry name" value="A_thal_3526"/>
    <property type="match status" value="1"/>
</dbReference>
<accession>A0AAX4PGT1</accession>
<dbReference type="Proteomes" id="UP001472866">
    <property type="component" value="Chromosome 12"/>
</dbReference>
<evidence type="ECO:0000313" key="3">
    <source>
        <dbReference type="Proteomes" id="UP001472866"/>
    </source>
</evidence>
<organism evidence="2 3">
    <name type="scientific">Chloropicon roscoffensis</name>
    <dbReference type="NCBI Taxonomy" id="1461544"/>
    <lineage>
        <taxon>Eukaryota</taxon>
        <taxon>Viridiplantae</taxon>
        <taxon>Chlorophyta</taxon>
        <taxon>Chloropicophyceae</taxon>
        <taxon>Chloropicales</taxon>
        <taxon>Chloropicaceae</taxon>
        <taxon>Chloropicon</taxon>
    </lineage>
</organism>
<protein>
    <submittedName>
        <fullName evidence="2">Uncharacterized protein</fullName>
    </submittedName>
</protein>
<feature type="compositionally biased region" description="Basic and acidic residues" evidence="1">
    <location>
        <begin position="1"/>
        <end position="15"/>
    </location>
</feature>
<dbReference type="EMBL" id="CP151512">
    <property type="protein sequence ID" value="WZN65602.1"/>
    <property type="molecule type" value="Genomic_DNA"/>
</dbReference>
<dbReference type="InterPro" id="IPR006476">
    <property type="entry name" value="CHP01589_pln"/>
</dbReference>
<dbReference type="PANTHER" id="PTHR31871">
    <property type="entry name" value="OS02G0137100 PROTEIN"/>
    <property type="match status" value="1"/>
</dbReference>
<dbReference type="AlphaFoldDB" id="A0AAX4PGT1"/>
<proteinExistence type="predicted"/>
<keyword evidence="3" id="KW-1185">Reference proteome</keyword>
<name>A0AAX4PGT1_9CHLO</name>
<evidence type="ECO:0000256" key="1">
    <source>
        <dbReference type="SAM" id="MobiDB-lite"/>
    </source>
</evidence>
<feature type="region of interest" description="Disordered" evidence="1">
    <location>
        <begin position="1"/>
        <end position="48"/>
    </location>
</feature>
<dbReference type="PANTHER" id="PTHR31871:SF1">
    <property type="entry name" value="HISTIDINE-TRNA LIGASE"/>
    <property type="match status" value="1"/>
</dbReference>
<sequence>MARAKNDKAGGEPSKRAGGAKGGLAGADTKVNGEGKGKKGAGKLANDGPDGSNSITCADIQYVQNLIERCLQQYMTEKDVIFALQYQARIEPGFTQLVWQKLEEQNPGFFMAYHVRVKLKDQIVLFNHLLEQQMQMMKKLQTSHLGPQGWQQKAGGLGQGPIQHPHLGSAAGFPMHHPMHHHSGPMGHHGGMMPHHMDHPGMGHHPHGGMAAASHGLGPHSNNPMAPHGGMPYGYLPPHLYGAEDRGQGKHAGQMREHAQGNPSSVFSDYNQGRMGGEAPPFAAGLGRPSSIGLDMNNAEGQSNMNMNGMPKVFSLSDLTMELGAQLGTDGDVSLSLLAGNESSGLGGIFPRNLSLGDIAKLETM</sequence>
<dbReference type="NCBIfam" id="TIGR01589">
    <property type="entry name" value="A_thal_3526"/>
    <property type="match status" value="1"/>
</dbReference>
<reference evidence="2 3" key="1">
    <citation type="submission" date="2024-03" db="EMBL/GenBank/DDBJ databases">
        <title>Complete genome sequence of the green alga Chloropicon roscoffensis RCC1871.</title>
        <authorList>
            <person name="Lemieux C."/>
            <person name="Pombert J.-F."/>
            <person name="Otis C."/>
            <person name="Turmel M."/>
        </authorList>
    </citation>
    <scope>NUCLEOTIDE SEQUENCE [LARGE SCALE GENOMIC DNA]</scope>
    <source>
        <strain evidence="2 3">RCC1871</strain>
    </source>
</reference>
<evidence type="ECO:0000313" key="2">
    <source>
        <dbReference type="EMBL" id="WZN65602.1"/>
    </source>
</evidence>